<reference evidence="2 3" key="1">
    <citation type="submission" date="2018-11" db="EMBL/GenBank/DDBJ databases">
        <title>The genome draft of YIM 96095.</title>
        <authorList>
            <person name="Tang S.-K."/>
            <person name="Chunyu W.-X."/>
            <person name="Feng Y.-Z."/>
        </authorList>
    </citation>
    <scope>NUCLEOTIDE SEQUENCE [LARGE SCALE GENOMIC DNA]</scope>
    <source>
        <strain evidence="2 3">YIM 96095</strain>
    </source>
</reference>
<protein>
    <recommendedName>
        <fullName evidence="4">Cupin domain-containing protein</fullName>
    </recommendedName>
</protein>
<feature type="region of interest" description="Disordered" evidence="1">
    <location>
        <begin position="1"/>
        <end position="143"/>
    </location>
</feature>
<feature type="compositionally biased region" description="Basic and acidic residues" evidence="1">
    <location>
        <begin position="8"/>
        <end position="28"/>
    </location>
</feature>
<organism evidence="2 3">
    <name type="scientific">Halostreptopolyspora alba</name>
    <dbReference type="NCBI Taxonomy" id="2487137"/>
    <lineage>
        <taxon>Bacteria</taxon>
        <taxon>Bacillati</taxon>
        <taxon>Actinomycetota</taxon>
        <taxon>Actinomycetes</taxon>
        <taxon>Streptosporangiales</taxon>
        <taxon>Nocardiopsidaceae</taxon>
        <taxon>Halostreptopolyspora</taxon>
    </lineage>
</organism>
<proteinExistence type="predicted"/>
<dbReference type="AlphaFoldDB" id="A0A3N0EBX7"/>
<gene>
    <name evidence="2" type="ORF">EFW17_09055</name>
</gene>
<evidence type="ECO:0000313" key="2">
    <source>
        <dbReference type="EMBL" id="RNL85229.1"/>
    </source>
</evidence>
<dbReference type="Proteomes" id="UP000269198">
    <property type="component" value="Unassembled WGS sequence"/>
</dbReference>
<evidence type="ECO:0000256" key="1">
    <source>
        <dbReference type="SAM" id="MobiDB-lite"/>
    </source>
</evidence>
<name>A0A3N0EBX7_9ACTN</name>
<dbReference type="InterPro" id="IPR011051">
    <property type="entry name" value="RmlC_Cupin_sf"/>
</dbReference>
<accession>A0A3N0EBX7</accession>
<dbReference type="EMBL" id="RJMB01000007">
    <property type="protein sequence ID" value="RNL85229.1"/>
    <property type="molecule type" value="Genomic_DNA"/>
</dbReference>
<feature type="compositionally biased region" description="Basic residues" evidence="1">
    <location>
        <begin position="97"/>
        <end position="110"/>
    </location>
</feature>
<dbReference type="CDD" id="cd06990">
    <property type="entry name" value="cupin_DUF861"/>
    <property type="match status" value="1"/>
</dbReference>
<comment type="caution">
    <text evidence="2">The sequence shown here is derived from an EMBL/GenBank/DDBJ whole genome shotgun (WGS) entry which is preliminary data.</text>
</comment>
<dbReference type="OrthoDB" id="161242at2"/>
<dbReference type="InterPro" id="IPR014710">
    <property type="entry name" value="RmlC-like_jellyroll"/>
</dbReference>
<dbReference type="Gene3D" id="2.60.120.10">
    <property type="entry name" value="Jelly Rolls"/>
    <property type="match status" value="1"/>
</dbReference>
<evidence type="ECO:0008006" key="4">
    <source>
        <dbReference type="Google" id="ProtNLM"/>
    </source>
</evidence>
<keyword evidence="3" id="KW-1185">Reference proteome</keyword>
<dbReference type="SUPFAM" id="SSF51182">
    <property type="entry name" value="RmlC-like cupins"/>
    <property type="match status" value="1"/>
</dbReference>
<sequence>MTRATFRTHAEDTGDHDWGENRDSREGGRTPARRGHVAPRGGGPGLGGDAQPVHRGRRVRAHQQERTAGLATRAPRARGDRGRRTRRLQPRHDTRAGVRRHRGGPRRLRGAVHLPGRQPGAGHRDARPHGRPHRQLPDHRGVGRVGGTAMTTLSRAQSGDFAAPEETRAFDHGRLDLIRVEGNLIGRFQLDPGWRWSTDVKPLAGTDLCQNEHFAYHVSGTLGVRMADGTEFTVGPGQVTHVPPGHDAWVVGDETVTLVDWSGVAHYARH</sequence>
<evidence type="ECO:0000313" key="3">
    <source>
        <dbReference type="Proteomes" id="UP000269198"/>
    </source>
</evidence>